<keyword evidence="2" id="KW-1185">Reference proteome</keyword>
<proteinExistence type="predicted"/>
<reference evidence="1" key="1">
    <citation type="submission" date="2023-02" db="EMBL/GenBank/DDBJ databases">
        <title>Genome of toxic invasive species Heracleum sosnowskyi carries increased number of genes despite the absence of recent whole-genome duplications.</title>
        <authorList>
            <person name="Schelkunov M."/>
            <person name="Shtratnikova V."/>
            <person name="Makarenko M."/>
            <person name="Klepikova A."/>
            <person name="Omelchenko D."/>
            <person name="Novikova G."/>
            <person name="Obukhova E."/>
            <person name="Bogdanov V."/>
            <person name="Penin A."/>
            <person name="Logacheva M."/>
        </authorList>
    </citation>
    <scope>NUCLEOTIDE SEQUENCE</scope>
    <source>
        <strain evidence="1">Hsosn_3</strain>
        <tissue evidence="1">Leaf</tissue>
    </source>
</reference>
<name>A0AAD8HCL5_9APIA</name>
<gene>
    <name evidence="1" type="ORF">POM88_040127</name>
</gene>
<protein>
    <submittedName>
        <fullName evidence="1">Uncharacterized protein</fullName>
    </submittedName>
</protein>
<comment type="caution">
    <text evidence="1">The sequence shown here is derived from an EMBL/GenBank/DDBJ whole genome shotgun (WGS) entry which is preliminary data.</text>
</comment>
<dbReference type="Proteomes" id="UP001237642">
    <property type="component" value="Unassembled WGS sequence"/>
</dbReference>
<dbReference type="EMBL" id="JAUIZM010000009">
    <property type="protein sequence ID" value="KAK1364566.1"/>
    <property type="molecule type" value="Genomic_DNA"/>
</dbReference>
<evidence type="ECO:0000313" key="1">
    <source>
        <dbReference type="EMBL" id="KAK1364566.1"/>
    </source>
</evidence>
<accession>A0AAD8HCL5</accession>
<sequence length="126" mass="14243">MIPSTSLCPSVSVVRVGNYTTPGFHQGAEMETERNIFVVIANRISWQQLSKNSSSPSSADVVNFRVDLSTAVRFRDNLSKVKSKTRRIMAWANVEVDRVSGKKTSKKDIKLKHMIMFRLISSFICF</sequence>
<evidence type="ECO:0000313" key="2">
    <source>
        <dbReference type="Proteomes" id="UP001237642"/>
    </source>
</evidence>
<dbReference type="AlphaFoldDB" id="A0AAD8HCL5"/>
<reference evidence="1" key="2">
    <citation type="submission" date="2023-05" db="EMBL/GenBank/DDBJ databases">
        <authorList>
            <person name="Schelkunov M.I."/>
        </authorList>
    </citation>
    <scope>NUCLEOTIDE SEQUENCE</scope>
    <source>
        <strain evidence="1">Hsosn_3</strain>
        <tissue evidence="1">Leaf</tissue>
    </source>
</reference>
<organism evidence="1 2">
    <name type="scientific">Heracleum sosnowskyi</name>
    <dbReference type="NCBI Taxonomy" id="360622"/>
    <lineage>
        <taxon>Eukaryota</taxon>
        <taxon>Viridiplantae</taxon>
        <taxon>Streptophyta</taxon>
        <taxon>Embryophyta</taxon>
        <taxon>Tracheophyta</taxon>
        <taxon>Spermatophyta</taxon>
        <taxon>Magnoliopsida</taxon>
        <taxon>eudicotyledons</taxon>
        <taxon>Gunneridae</taxon>
        <taxon>Pentapetalae</taxon>
        <taxon>asterids</taxon>
        <taxon>campanulids</taxon>
        <taxon>Apiales</taxon>
        <taxon>Apiaceae</taxon>
        <taxon>Apioideae</taxon>
        <taxon>apioid superclade</taxon>
        <taxon>Tordylieae</taxon>
        <taxon>Tordyliinae</taxon>
        <taxon>Heracleum</taxon>
    </lineage>
</organism>